<keyword evidence="1" id="KW-1133">Transmembrane helix</keyword>
<organism evidence="2 3">
    <name type="scientific">Pontiella desulfatans</name>
    <dbReference type="NCBI Taxonomy" id="2750659"/>
    <lineage>
        <taxon>Bacteria</taxon>
        <taxon>Pseudomonadati</taxon>
        <taxon>Kiritimatiellota</taxon>
        <taxon>Kiritimatiellia</taxon>
        <taxon>Kiritimatiellales</taxon>
        <taxon>Pontiellaceae</taxon>
        <taxon>Pontiella</taxon>
    </lineage>
</organism>
<evidence type="ECO:0000256" key="1">
    <source>
        <dbReference type="SAM" id="Phobius"/>
    </source>
</evidence>
<sequence length="285" mass="31309">MKNKKYRMVQMPFLSFFSKRFYADVGRNWKGVNLAYLFLLLAICSIPPTLDVRKNILHSLETEHVEILNQIPAIRITNGTASIDQRQPYYINRSNGKPLAIIDTTGSMNYIDDPSVMLLLTETKLVVRRGKNLFNTFDLAGIAELQIDKHLINSWLQKARELIAPLSYGIFLMLSYIFAVLVMLLAAIVGLILSAAMHNSLGFAGALRLATVAATPSIIAITVSAALGLSVPGIVFVGISLLYLIAGIKCCAKTAEDENVRIDLRAALIPECMAAEGYDAFKEAA</sequence>
<accession>A0A6C2UD41</accession>
<gene>
    <name evidence="2" type="ORF">PDESU_05890</name>
</gene>
<reference evidence="2 3" key="1">
    <citation type="submission" date="2019-04" db="EMBL/GenBank/DDBJ databases">
        <authorList>
            <person name="Van Vliet M D."/>
        </authorList>
    </citation>
    <scope>NUCLEOTIDE SEQUENCE [LARGE SCALE GENOMIC DNA]</scope>
    <source>
        <strain evidence="2 3">F1</strain>
    </source>
</reference>
<keyword evidence="1" id="KW-0812">Transmembrane</keyword>
<feature type="transmembrane region" description="Helical" evidence="1">
    <location>
        <begin position="217"/>
        <end position="245"/>
    </location>
</feature>
<protein>
    <recommendedName>
        <fullName evidence="4">DUF1189 domain-containing protein</fullName>
    </recommendedName>
</protein>
<evidence type="ECO:0000313" key="3">
    <source>
        <dbReference type="Proteomes" id="UP000366872"/>
    </source>
</evidence>
<proteinExistence type="predicted"/>
<name>A0A6C2UD41_PONDE</name>
<keyword evidence="3" id="KW-1185">Reference proteome</keyword>
<evidence type="ECO:0008006" key="4">
    <source>
        <dbReference type="Google" id="ProtNLM"/>
    </source>
</evidence>
<dbReference type="Pfam" id="PF06691">
    <property type="entry name" value="DUF1189"/>
    <property type="match status" value="1"/>
</dbReference>
<dbReference type="RefSeq" id="WP_136082778.1">
    <property type="nucleotide sequence ID" value="NZ_CAAHFG010000004.1"/>
</dbReference>
<dbReference type="AlphaFoldDB" id="A0A6C2UD41"/>
<evidence type="ECO:0000313" key="2">
    <source>
        <dbReference type="EMBL" id="VGO17294.1"/>
    </source>
</evidence>
<dbReference type="InterPro" id="IPR009574">
    <property type="entry name" value="DUF1189"/>
</dbReference>
<dbReference type="EMBL" id="CAAHFG010000004">
    <property type="protein sequence ID" value="VGO17294.1"/>
    <property type="molecule type" value="Genomic_DNA"/>
</dbReference>
<keyword evidence="1" id="KW-0472">Membrane</keyword>
<feature type="transmembrane region" description="Helical" evidence="1">
    <location>
        <begin position="33"/>
        <end position="50"/>
    </location>
</feature>
<dbReference type="Proteomes" id="UP000366872">
    <property type="component" value="Unassembled WGS sequence"/>
</dbReference>
<feature type="transmembrane region" description="Helical" evidence="1">
    <location>
        <begin position="168"/>
        <end position="197"/>
    </location>
</feature>